<evidence type="ECO:0000256" key="1">
    <source>
        <dbReference type="SAM" id="Coils"/>
    </source>
</evidence>
<dbReference type="RefSeq" id="WP_071039169.1">
    <property type="nucleotide sequence ID" value="NZ_CP017755.1"/>
</dbReference>
<organism evidence="2 3">
    <name type="scientific">Cupriavidus malaysiensis</name>
    <dbReference type="NCBI Taxonomy" id="367825"/>
    <lineage>
        <taxon>Bacteria</taxon>
        <taxon>Pseudomonadati</taxon>
        <taxon>Pseudomonadota</taxon>
        <taxon>Betaproteobacteria</taxon>
        <taxon>Burkholderiales</taxon>
        <taxon>Burkholderiaceae</taxon>
        <taxon>Cupriavidus</taxon>
    </lineage>
</organism>
<evidence type="ECO:0000313" key="3">
    <source>
        <dbReference type="Proteomes" id="UP000177515"/>
    </source>
</evidence>
<proteinExistence type="predicted"/>
<name>A0ABN4TV93_9BURK</name>
<protein>
    <submittedName>
        <fullName evidence="2">Uncharacterized protein</fullName>
    </submittedName>
</protein>
<keyword evidence="3" id="KW-1185">Reference proteome</keyword>
<evidence type="ECO:0000313" key="2">
    <source>
        <dbReference type="EMBL" id="AOZ08284.1"/>
    </source>
</evidence>
<accession>A0ABN4TV93</accession>
<sequence>MSAGEVQQPAIGPSSESANLSIHPVWAAPREPGSRGAFDAAGEGQDVDLGEILTRDALPSDGVRQTLDALRQRNRLLEAELMRLRALLQEWMLSQLTYKALYFQYSGQRPEAPHAGLMQEKEMVRRHIREQWFAGSEHQAVPGDQTCRMSKP</sequence>
<gene>
    <name evidence="2" type="ORF">BKK80_20065</name>
</gene>
<feature type="coiled-coil region" evidence="1">
    <location>
        <begin position="60"/>
        <end position="87"/>
    </location>
</feature>
<dbReference type="EMBL" id="CP017755">
    <property type="protein sequence ID" value="AOZ08284.1"/>
    <property type="molecule type" value="Genomic_DNA"/>
</dbReference>
<dbReference type="Proteomes" id="UP000177515">
    <property type="component" value="Chromosome 2"/>
</dbReference>
<reference evidence="2 3" key="1">
    <citation type="submission" date="2016-10" db="EMBL/GenBank/DDBJ databases">
        <title>Complete genome sequences of three Cupriavidus strains isolated from various Malaysian environments.</title>
        <authorList>
            <person name="Abdullah A.A.-A."/>
            <person name="Shafie N.A.H."/>
            <person name="Lau N.S."/>
        </authorList>
    </citation>
    <scope>NUCLEOTIDE SEQUENCE [LARGE SCALE GENOMIC DNA]</scope>
    <source>
        <strain evidence="2 3">USMAA1020</strain>
    </source>
</reference>
<keyword evidence="1" id="KW-0175">Coiled coil</keyword>